<feature type="transmembrane region" description="Helical" evidence="8">
    <location>
        <begin position="288"/>
        <end position="306"/>
    </location>
</feature>
<dbReference type="GO" id="GO:0009103">
    <property type="term" value="P:lipopolysaccharide biosynthetic process"/>
    <property type="evidence" value="ECO:0007669"/>
    <property type="project" value="UniProtKB-ARBA"/>
</dbReference>
<dbReference type="PANTHER" id="PTHR33908:SF11">
    <property type="entry name" value="MEMBRANE PROTEIN"/>
    <property type="match status" value="1"/>
</dbReference>
<organism evidence="10 11">
    <name type="scientific">Anaeromyxobacter diazotrophicus</name>
    <dbReference type="NCBI Taxonomy" id="2590199"/>
    <lineage>
        <taxon>Bacteria</taxon>
        <taxon>Pseudomonadati</taxon>
        <taxon>Myxococcota</taxon>
        <taxon>Myxococcia</taxon>
        <taxon>Myxococcales</taxon>
        <taxon>Cystobacterineae</taxon>
        <taxon>Anaeromyxobacteraceae</taxon>
        <taxon>Anaeromyxobacter</taxon>
    </lineage>
</organism>
<name>A0A7I9VG13_9BACT</name>
<keyword evidence="2" id="KW-1003">Cell membrane</keyword>
<feature type="transmembrane region" description="Helical" evidence="8">
    <location>
        <begin position="181"/>
        <end position="199"/>
    </location>
</feature>
<gene>
    <name evidence="10" type="ORF">AMYX_00260</name>
</gene>
<comment type="subcellular location">
    <subcellularLocation>
        <location evidence="1">Cell membrane</location>
        <topology evidence="1">Multi-pass membrane protein</topology>
    </subcellularLocation>
</comment>
<evidence type="ECO:0000259" key="9">
    <source>
        <dbReference type="Pfam" id="PF13231"/>
    </source>
</evidence>
<evidence type="ECO:0000256" key="3">
    <source>
        <dbReference type="ARBA" id="ARBA00022676"/>
    </source>
</evidence>
<proteinExistence type="predicted"/>
<dbReference type="AlphaFoldDB" id="A0A7I9VG13"/>
<evidence type="ECO:0000256" key="2">
    <source>
        <dbReference type="ARBA" id="ARBA00022475"/>
    </source>
</evidence>
<evidence type="ECO:0000256" key="5">
    <source>
        <dbReference type="ARBA" id="ARBA00022692"/>
    </source>
</evidence>
<dbReference type="GO" id="GO:0016763">
    <property type="term" value="F:pentosyltransferase activity"/>
    <property type="evidence" value="ECO:0007669"/>
    <property type="project" value="TreeGrafter"/>
</dbReference>
<evidence type="ECO:0000256" key="6">
    <source>
        <dbReference type="ARBA" id="ARBA00022989"/>
    </source>
</evidence>
<dbReference type="Proteomes" id="UP000503640">
    <property type="component" value="Unassembled WGS sequence"/>
</dbReference>
<feature type="transmembrane region" description="Helical" evidence="8">
    <location>
        <begin position="230"/>
        <end position="250"/>
    </location>
</feature>
<keyword evidence="3" id="KW-0328">Glycosyltransferase</keyword>
<keyword evidence="4" id="KW-0808">Transferase</keyword>
<dbReference type="Pfam" id="PF13231">
    <property type="entry name" value="PMT_2"/>
    <property type="match status" value="1"/>
</dbReference>
<evidence type="ECO:0000256" key="8">
    <source>
        <dbReference type="SAM" id="Phobius"/>
    </source>
</evidence>
<dbReference type="InterPro" id="IPR050297">
    <property type="entry name" value="LipidA_mod_glycosyltrf_83"/>
</dbReference>
<sequence>MLITGLGLAGRAALAALAPITTDEAYYVDWARHLAPGYLDHPPLVAWLIAGPLRLFGRCALAVRLPSLLLQAGTTLFAASLARAWAGPRAAVLAAALLQAAPVFSVGAVLATPDAPLAFAWAGALWAVDRALRADRRLFLLAGALLGMAALSKLTAGLLAAGVLGALLATGEGRRALATPWPWLGAGLALLLAAPMLRWNAAHGWPSFAFQLQHGLSGRSFSWARLAQSAGAQAAYVSPVLLALAAAAAWRALRAGAAQPPARLAAALTALPVAAFFTLAAARTPGALPHWPAPAWLSALLLLAAAGARWARAALWTGGALVAALLLALALPLPWASPLDELRGWEEPLAVARRLAPGARLATTHWMAVGQLGWRSAEPLAYVSDRPAGPSYYPPAPPDPRPLLVVAPERLGPSRAKLEELLGPLEERGELAATWRGRVVRRYRFYAPRPPPAPPAPAR</sequence>
<reference evidence="11" key="1">
    <citation type="journal article" date="2020" name="Appl. Environ. Microbiol.">
        <title>Diazotrophic Anaeromyxobacter Isolates from Soils.</title>
        <authorList>
            <person name="Masuda Y."/>
            <person name="Yamanaka H."/>
            <person name="Xu Z.X."/>
            <person name="Shiratori Y."/>
            <person name="Aono T."/>
            <person name="Amachi S."/>
            <person name="Senoo K."/>
            <person name="Itoh H."/>
        </authorList>
    </citation>
    <scope>NUCLEOTIDE SEQUENCE [LARGE SCALE GENOMIC DNA]</scope>
    <source>
        <strain evidence="11">R267</strain>
    </source>
</reference>
<feature type="transmembrane region" description="Helical" evidence="8">
    <location>
        <begin position="138"/>
        <end position="169"/>
    </location>
</feature>
<keyword evidence="6 8" id="KW-1133">Transmembrane helix</keyword>
<dbReference type="InterPro" id="IPR038731">
    <property type="entry name" value="RgtA/B/C-like"/>
</dbReference>
<accession>A0A7I9VG13</accession>
<evidence type="ECO:0000313" key="11">
    <source>
        <dbReference type="Proteomes" id="UP000503640"/>
    </source>
</evidence>
<keyword evidence="7 8" id="KW-0472">Membrane</keyword>
<protein>
    <recommendedName>
        <fullName evidence="9">Glycosyltransferase RgtA/B/C/D-like domain-containing protein</fullName>
    </recommendedName>
</protein>
<evidence type="ECO:0000313" key="10">
    <source>
        <dbReference type="EMBL" id="GEJ55285.1"/>
    </source>
</evidence>
<dbReference type="GO" id="GO:0005886">
    <property type="term" value="C:plasma membrane"/>
    <property type="evidence" value="ECO:0007669"/>
    <property type="project" value="UniProtKB-SubCell"/>
</dbReference>
<feature type="transmembrane region" description="Helical" evidence="8">
    <location>
        <begin position="262"/>
        <end position="282"/>
    </location>
</feature>
<dbReference type="PANTHER" id="PTHR33908">
    <property type="entry name" value="MANNOSYLTRANSFERASE YKCB-RELATED"/>
    <property type="match status" value="1"/>
</dbReference>
<evidence type="ECO:0000256" key="7">
    <source>
        <dbReference type="ARBA" id="ARBA00023136"/>
    </source>
</evidence>
<evidence type="ECO:0000256" key="4">
    <source>
        <dbReference type="ARBA" id="ARBA00022679"/>
    </source>
</evidence>
<feature type="transmembrane region" description="Helical" evidence="8">
    <location>
        <begin position="313"/>
        <end position="335"/>
    </location>
</feature>
<keyword evidence="5 8" id="KW-0812">Transmembrane</keyword>
<keyword evidence="11" id="KW-1185">Reference proteome</keyword>
<comment type="caution">
    <text evidence="10">The sequence shown here is derived from an EMBL/GenBank/DDBJ whole genome shotgun (WGS) entry which is preliminary data.</text>
</comment>
<feature type="domain" description="Glycosyltransferase RgtA/B/C/D-like" evidence="9">
    <location>
        <begin position="40"/>
        <end position="199"/>
    </location>
</feature>
<dbReference type="EMBL" id="BJTG01000001">
    <property type="protein sequence ID" value="GEJ55285.1"/>
    <property type="molecule type" value="Genomic_DNA"/>
</dbReference>
<evidence type="ECO:0000256" key="1">
    <source>
        <dbReference type="ARBA" id="ARBA00004651"/>
    </source>
</evidence>